<proteinExistence type="predicted"/>
<name>A0AC35TQB7_9BILA</name>
<evidence type="ECO:0000313" key="1">
    <source>
        <dbReference type="Proteomes" id="UP000095286"/>
    </source>
</evidence>
<dbReference type="Proteomes" id="UP000095286">
    <property type="component" value="Unplaced"/>
</dbReference>
<reference evidence="2" key="1">
    <citation type="submission" date="2016-11" db="UniProtKB">
        <authorList>
            <consortium name="WormBaseParasite"/>
        </authorList>
    </citation>
    <scope>IDENTIFICATION</scope>
    <source>
        <strain evidence="2">KR3021</strain>
    </source>
</reference>
<dbReference type="WBParaSite" id="RSKR_0000328100.1">
    <property type="protein sequence ID" value="RSKR_0000328100.1"/>
    <property type="gene ID" value="RSKR_0000328100"/>
</dbReference>
<accession>A0AC35TQB7</accession>
<organism evidence="1 2">
    <name type="scientific">Rhabditophanes sp. KR3021</name>
    <dbReference type="NCBI Taxonomy" id="114890"/>
    <lineage>
        <taxon>Eukaryota</taxon>
        <taxon>Metazoa</taxon>
        <taxon>Ecdysozoa</taxon>
        <taxon>Nematoda</taxon>
        <taxon>Chromadorea</taxon>
        <taxon>Rhabditida</taxon>
        <taxon>Tylenchina</taxon>
        <taxon>Panagrolaimomorpha</taxon>
        <taxon>Strongyloidoidea</taxon>
        <taxon>Alloionematidae</taxon>
        <taxon>Rhabditophanes</taxon>
    </lineage>
</organism>
<evidence type="ECO:0000313" key="2">
    <source>
        <dbReference type="WBParaSite" id="RSKR_0000328100.1"/>
    </source>
</evidence>
<protein>
    <submittedName>
        <fullName evidence="2">Uncharacterized protein</fullName>
    </submittedName>
</protein>
<sequence length="150" mass="16353">MANAAKNANKQNDVASVKGQETRSYTIETRSYTRRTTRRNRKSTTIKPTTYSDATTIVPVTHNATTSISTSKPIAANKDSENLSISDPIKLMARIKNHVHQANKSTPKEDICEEKKTPGNANIKNGFKKVVKEGLKTGLKVIKGVGSIIG</sequence>